<dbReference type="EMBL" id="CP061800">
    <property type="protein sequence ID" value="QTA88365.1"/>
    <property type="molecule type" value="Genomic_DNA"/>
</dbReference>
<evidence type="ECO:0000313" key="2">
    <source>
        <dbReference type="EMBL" id="QTA88365.1"/>
    </source>
</evidence>
<reference evidence="2" key="1">
    <citation type="journal article" date="2021" name="Microb. Physiol.">
        <title>Proteogenomic Insights into the Physiology of Marine, Sulfate-Reducing, Filamentous Desulfonema limicola and Desulfonema magnum.</title>
        <authorList>
            <person name="Schnaars V."/>
            <person name="Wohlbrand L."/>
            <person name="Scheve S."/>
            <person name="Hinrichs C."/>
            <person name="Reinhardt R."/>
            <person name="Rabus R."/>
        </authorList>
    </citation>
    <scope>NUCLEOTIDE SEQUENCE</scope>
    <source>
        <strain evidence="2">4be13</strain>
    </source>
</reference>
<dbReference type="InterPro" id="IPR027417">
    <property type="entry name" value="P-loop_NTPase"/>
</dbReference>
<evidence type="ECO:0000256" key="1">
    <source>
        <dbReference type="ARBA" id="ARBA00022679"/>
    </source>
</evidence>
<dbReference type="GO" id="GO:0008476">
    <property type="term" value="F:protein-tyrosine sulfotransferase activity"/>
    <property type="evidence" value="ECO:0007669"/>
    <property type="project" value="InterPro"/>
</dbReference>
<dbReference type="Proteomes" id="UP000663722">
    <property type="component" value="Chromosome"/>
</dbReference>
<dbReference type="Gene3D" id="3.40.50.300">
    <property type="entry name" value="P-loop containing nucleotide triphosphate hydrolases"/>
    <property type="match status" value="1"/>
</dbReference>
<accession>A0A975GP30</accession>
<proteinExistence type="predicted"/>
<dbReference type="PANTHER" id="PTHR12788">
    <property type="entry name" value="PROTEIN-TYROSINE SULFOTRANSFERASE 2"/>
    <property type="match status" value="1"/>
</dbReference>
<keyword evidence="1" id="KW-0808">Transferase</keyword>
<sequence>MKKEIQGLGKAKKRLRPYYNKVKYGKIYPVLNMAWLCYGRPLIRRYHTSRIRHLIKEDTFQDVKTFCMFMGHSRSGHSLISALLDAHPDIVLSDDLDALKYIDAGFGKTDMYHLILAKSHSHARAGRIRDGRRGKAYYSYAVPGQWQGTCRKIQIIGDKKGGMTAKRLTANPGLLQQLRRTVDTSVKLIVVIRNPYDNISTRFLRHNRQNTLMHYIDNYFSACRRINDVRKYINPSDILFVRHEAFIENPEQELTQTCRFLGAGISAEYAKACASIVYKSPVKSRHEIQWEPGLIEIVRTRMARFDFLAGYSYEN</sequence>
<name>A0A975GP30_9BACT</name>
<dbReference type="Pfam" id="PF13469">
    <property type="entry name" value="Sulfotransfer_3"/>
    <property type="match status" value="1"/>
</dbReference>
<gene>
    <name evidence="2" type="ORF">dnm_044090</name>
</gene>
<dbReference type="InterPro" id="IPR026634">
    <property type="entry name" value="TPST-like"/>
</dbReference>
<keyword evidence="3" id="KW-1185">Reference proteome</keyword>
<dbReference type="SUPFAM" id="SSF52540">
    <property type="entry name" value="P-loop containing nucleoside triphosphate hydrolases"/>
    <property type="match status" value="1"/>
</dbReference>
<dbReference type="RefSeq" id="WP_207683161.1">
    <property type="nucleotide sequence ID" value="NZ_CP061800.1"/>
</dbReference>
<dbReference type="AlphaFoldDB" id="A0A975GP30"/>
<evidence type="ECO:0000313" key="3">
    <source>
        <dbReference type="Proteomes" id="UP000663722"/>
    </source>
</evidence>
<dbReference type="KEGG" id="dmm:dnm_044090"/>
<protein>
    <submittedName>
        <fullName evidence="2">Sulfotransferase domain-containing protein</fullName>
    </submittedName>
</protein>
<organism evidence="2 3">
    <name type="scientific">Desulfonema magnum</name>
    <dbReference type="NCBI Taxonomy" id="45655"/>
    <lineage>
        <taxon>Bacteria</taxon>
        <taxon>Pseudomonadati</taxon>
        <taxon>Thermodesulfobacteriota</taxon>
        <taxon>Desulfobacteria</taxon>
        <taxon>Desulfobacterales</taxon>
        <taxon>Desulfococcaceae</taxon>
        <taxon>Desulfonema</taxon>
    </lineage>
</organism>
<dbReference type="PANTHER" id="PTHR12788:SF8">
    <property type="entry name" value="PROTEIN-TYROSINE SULFOTRANSFERASE"/>
    <property type="match status" value="1"/>
</dbReference>